<evidence type="ECO:0000313" key="8">
    <source>
        <dbReference type="Proteomes" id="UP000799324"/>
    </source>
</evidence>
<evidence type="ECO:0000256" key="5">
    <source>
        <dbReference type="SAM" id="MobiDB-lite"/>
    </source>
</evidence>
<accession>A0A6A6SSS1</accession>
<feature type="region of interest" description="Disordered" evidence="5">
    <location>
        <begin position="1"/>
        <end position="20"/>
    </location>
</feature>
<dbReference type="SUPFAM" id="SSF144083">
    <property type="entry name" value="Magnesium transport protein CorA, transmembrane region"/>
    <property type="match status" value="1"/>
</dbReference>
<evidence type="ECO:0000256" key="2">
    <source>
        <dbReference type="ARBA" id="ARBA00022692"/>
    </source>
</evidence>
<proteinExistence type="predicted"/>
<protein>
    <recommendedName>
        <fullName evidence="9">Cora-domain-containing protein</fullName>
    </recommendedName>
</protein>
<keyword evidence="4 6" id="KW-0472">Membrane</keyword>
<dbReference type="InterPro" id="IPR045863">
    <property type="entry name" value="CorA_TM1_TM2"/>
</dbReference>
<evidence type="ECO:0000313" key="7">
    <source>
        <dbReference type="EMBL" id="KAF2650729.1"/>
    </source>
</evidence>
<dbReference type="OrthoDB" id="2830640at2759"/>
<reference evidence="7" key="1">
    <citation type="journal article" date="2020" name="Stud. Mycol.">
        <title>101 Dothideomycetes genomes: a test case for predicting lifestyles and emergence of pathogens.</title>
        <authorList>
            <person name="Haridas S."/>
            <person name="Albert R."/>
            <person name="Binder M."/>
            <person name="Bloem J."/>
            <person name="Labutti K."/>
            <person name="Salamov A."/>
            <person name="Andreopoulos B."/>
            <person name="Baker S."/>
            <person name="Barry K."/>
            <person name="Bills G."/>
            <person name="Bluhm B."/>
            <person name="Cannon C."/>
            <person name="Castanera R."/>
            <person name="Culley D."/>
            <person name="Daum C."/>
            <person name="Ezra D."/>
            <person name="Gonzalez J."/>
            <person name="Henrissat B."/>
            <person name="Kuo A."/>
            <person name="Liang C."/>
            <person name="Lipzen A."/>
            <person name="Lutzoni F."/>
            <person name="Magnuson J."/>
            <person name="Mondo S."/>
            <person name="Nolan M."/>
            <person name="Ohm R."/>
            <person name="Pangilinan J."/>
            <person name="Park H.-J."/>
            <person name="Ramirez L."/>
            <person name="Alfaro M."/>
            <person name="Sun H."/>
            <person name="Tritt A."/>
            <person name="Yoshinaga Y."/>
            <person name="Zwiers L.-H."/>
            <person name="Turgeon B."/>
            <person name="Goodwin S."/>
            <person name="Spatafora J."/>
            <person name="Crous P."/>
            <person name="Grigoriev I."/>
        </authorList>
    </citation>
    <scope>NUCLEOTIDE SEQUENCE</scope>
    <source>
        <strain evidence="7">CBS 122681</strain>
    </source>
</reference>
<gene>
    <name evidence="7" type="ORF">K491DRAFT_782420</name>
</gene>
<dbReference type="EMBL" id="MU004446">
    <property type="protein sequence ID" value="KAF2650729.1"/>
    <property type="molecule type" value="Genomic_DNA"/>
</dbReference>
<feature type="compositionally biased region" description="Low complexity" evidence="5">
    <location>
        <begin position="9"/>
        <end position="20"/>
    </location>
</feature>
<evidence type="ECO:0000256" key="6">
    <source>
        <dbReference type="SAM" id="Phobius"/>
    </source>
</evidence>
<evidence type="ECO:0000256" key="1">
    <source>
        <dbReference type="ARBA" id="ARBA00004141"/>
    </source>
</evidence>
<evidence type="ECO:0008006" key="9">
    <source>
        <dbReference type="Google" id="ProtNLM"/>
    </source>
</evidence>
<sequence length="425" mass="48712">MTAPLQPNSTPSRTSTSTLVSSDGVSTRACAMCEVWTKTGQNRTFRGLFSAANLRNAHFDHSQLTVIFAKADAIRECGQCRADFVQAFEIPEVWWTSWSRRSNGYFGSERNVDQKGDLQSYQTWFRFLVKHVDTKSLPASLGHNTAKNYAWYKQNIFTHWVARTRQTFVIIFDPHEAIGSPLKDSMLDSFPETAASHPFEAHTYLLQELVSFQDKAVWSIRDLVRGTETKRSSYRLKASYFRLHEVARHAIHVSETLSVAVSTLGTMMHEHDYFFRDYPPPDVASNTSYTRSRARLSFIRNTLKSLLERSNSNKDRLANEIQLSFNNLTLFNSNTSIKIGHAAQIDSATLKTIAFLTLTFLPATFVSGMFSMSFFGFSPDEDRWAMSKQFWIYWAIAVPVTLTTLLVWHYWDNFFPVKSVDRDDE</sequence>
<evidence type="ECO:0000256" key="3">
    <source>
        <dbReference type="ARBA" id="ARBA00022989"/>
    </source>
</evidence>
<comment type="subcellular location">
    <subcellularLocation>
        <location evidence="1">Membrane</location>
        <topology evidence="1">Multi-pass membrane protein</topology>
    </subcellularLocation>
</comment>
<dbReference type="GO" id="GO:0016020">
    <property type="term" value="C:membrane"/>
    <property type="evidence" value="ECO:0007669"/>
    <property type="project" value="UniProtKB-SubCell"/>
</dbReference>
<dbReference type="AlphaFoldDB" id="A0A6A6SSS1"/>
<dbReference type="Gene3D" id="1.20.58.340">
    <property type="entry name" value="Magnesium transport protein CorA, transmembrane region"/>
    <property type="match status" value="1"/>
</dbReference>
<feature type="transmembrane region" description="Helical" evidence="6">
    <location>
        <begin position="353"/>
        <end position="378"/>
    </location>
</feature>
<organism evidence="7 8">
    <name type="scientific">Lophiostoma macrostomum CBS 122681</name>
    <dbReference type="NCBI Taxonomy" id="1314788"/>
    <lineage>
        <taxon>Eukaryota</taxon>
        <taxon>Fungi</taxon>
        <taxon>Dikarya</taxon>
        <taxon>Ascomycota</taxon>
        <taxon>Pezizomycotina</taxon>
        <taxon>Dothideomycetes</taxon>
        <taxon>Pleosporomycetidae</taxon>
        <taxon>Pleosporales</taxon>
        <taxon>Lophiostomataceae</taxon>
        <taxon>Lophiostoma</taxon>
    </lineage>
</organism>
<dbReference type="Proteomes" id="UP000799324">
    <property type="component" value="Unassembled WGS sequence"/>
</dbReference>
<keyword evidence="3 6" id="KW-1133">Transmembrane helix</keyword>
<name>A0A6A6SSS1_9PLEO</name>
<keyword evidence="2 6" id="KW-0812">Transmembrane</keyword>
<feature type="transmembrane region" description="Helical" evidence="6">
    <location>
        <begin position="390"/>
        <end position="411"/>
    </location>
</feature>
<evidence type="ECO:0000256" key="4">
    <source>
        <dbReference type="ARBA" id="ARBA00023136"/>
    </source>
</evidence>
<keyword evidence="8" id="KW-1185">Reference proteome</keyword>